<dbReference type="AlphaFoldDB" id="A0A183CF30"/>
<reference evidence="2" key="2">
    <citation type="submission" date="2016-06" db="UniProtKB">
        <authorList>
            <consortium name="WormBaseParasite"/>
        </authorList>
    </citation>
    <scope>IDENTIFICATION</scope>
</reference>
<keyword evidence="1" id="KW-1185">Reference proteome</keyword>
<dbReference type="WBParaSite" id="GPLIN_001148500">
    <property type="protein sequence ID" value="GPLIN_001148500"/>
    <property type="gene ID" value="GPLIN_001148500"/>
</dbReference>
<reference evidence="1" key="1">
    <citation type="submission" date="2014-05" db="EMBL/GenBank/DDBJ databases">
        <title>The genome and life-stage specific transcriptomes of Globodera pallida elucidate key aspects of plant parasitism by a cyst nematode.</title>
        <authorList>
            <person name="Cotton J.A."/>
            <person name="Lilley C.J."/>
            <person name="Jones L.M."/>
            <person name="Kikuchi T."/>
            <person name="Reid A.J."/>
            <person name="Thorpe P."/>
            <person name="Tsai I.J."/>
            <person name="Beasley H."/>
            <person name="Blok V."/>
            <person name="Cock P.J.A."/>
            <person name="Van den Akker S.E."/>
            <person name="Holroyd N."/>
            <person name="Hunt M."/>
            <person name="Mantelin S."/>
            <person name="Naghra H."/>
            <person name="Pain A."/>
            <person name="Palomares-Rius J.E."/>
            <person name="Zarowiecki M."/>
            <person name="Berriman M."/>
            <person name="Jones J.T."/>
            <person name="Urwin P.E."/>
        </authorList>
    </citation>
    <scope>NUCLEOTIDE SEQUENCE [LARGE SCALE GENOMIC DNA]</scope>
    <source>
        <strain evidence="1">Lindley</strain>
    </source>
</reference>
<organism evidence="1 2">
    <name type="scientific">Globodera pallida</name>
    <name type="common">Potato cyst nematode worm</name>
    <name type="synonym">Heterodera pallida</name>
    <dbReference type="NCBI Taxonomy" id="36090"/>
    <lineage>
        <taxon>Eukaryota</taxon>
        <taxon>Metazoa</taxon>
        <taxon>Ecdysozoa</taxon>
        <taxon>Nematoda</taxon>
        <taxon>Chromadorea</taxon>
        <taxon>Rhabditida</taxon>
        <taxon>Tylenchina</taxon>
        <taxon>Tylenchomorpha</taxon>
        <taxon>Tylenchoidea</taxon>
        <taxon>Heteroderidae</taxon>
        <taxon>Heteroderinae</taxon>
        <taxon>Globodera</taxon>
    </lineage>
</organism>
<evidence type="ECO:0000313" key="2">
    <source>
        <dbReference type="WBParaSite" id="GPLIN_001148500"/>
    </source>
</evidence>
<evidence type="ECO:0000313" key="1">
    <source>
        <dbReference type="Proteomes" id="UP000050741"/>
    </source>
</evidence>
<sequence length="171" mass="19461">MLHKLKPKSTLAANDPDVDDAKLITLLKKIYQRNAKATTGLLNETEQVKRSLPFFKRELRLMNHRVCLFRLMANLRDKAAHTFYFMPGFIGYNKDVAKHMFALYKDMKNQTLIDAVIDGELLLDKMNSSTSSSSLHGNLACGRCQSRNVFWHSDLGQIFAVKSAPMILLPM</sequence>
<proteinExistence type="predicted"/>
<name>A0A183CF30_GLOPA</name>
<accession>A0A183CF30</accession>
<protein>
    <submittedName>
        <fullName evidence="2">NR LBD domain-containing protein</fullName>
    </submittedName>
</protein>
<dbReference type="Proteomes" id="UP000050741">
    <property type="component" value="Unassembled WGS sequence"/>
</dbReference>